<dbReference type="Gene3D" id="1.20.1290.10">
    <property type="entry name" value="AhpD-like"/>
    <property type="match status" value="1"/>
</dbReference>
<keyword evidence="2" id="KW-1185">Reference proteome</keyword>
<organism evidence="1 2">
    <name type="scientific">Chitinophaga chungangae</name>
    <dbReference type="NCBI Taxonomy" id="2821488"/>
    <lineage>
        <taxon>Bacteria</taxon>
        <taxon>Pseudomonadati</taxon>
        <taxon>Bacteroidota</taxon>
        <taxon>Chitinophagia</taxon>
        <taxon>Chitinophagales</taxon>
        <taxon>Chitinophagaceae</taxon>
        <taxon>Chitinophaga</taxon>
    </lineage>
</organism>
<proteinExistence type="predicted"/>
<dbReference type="RefSeq" id="WP_209143834.1">
    <property type="nucleotide sequence ID" value="NZ_JAGHKP010000001.1"/>
</dbReference>
<comment type="caution">
    <text evidence="1">The sequence shown here is derived from an EMBL/GenBank/DDBJ whole genome shotgun (WGS) entry which is preliminary data.</text>
</comment>
<evidence type="ECO:0000313" key="2">
    <source>
        <dbReference type="Proteomes" id="UP000679126"/>
    </source>
</evidence>
<dbReference type="EMBL" id="JAGHKP010000001">
    <property type="protein sequence ID" value="MBO9151538.1"/>
    <property type="molecule type" value="Genomic_DNA"/>
</dbReference>
<dbReference type="SUPFAM" id="SSF69118">
    <property type="entry name" value="AhpD-like"/>
    <property type="match status" value="1"/>
</dbReference>
<evidence type="ECO:0000313" key="1">
    <source>
        <dbReference type="EMBL" id="MBO9151538.1"/>
    </source>
</evidence>
<dbReference type="Proteomes" id="UP000679126">
    <property type="component" value="Unassembled WGS sequence"/>
</dbReference>
<sequence length="113" mass="12406">MEQGKTDTGYRQLYQDLVNRILHGDGHSPRPERQAAFNNADLPQPLHALVDKVAHHAYKVTDADIDAAKQTGLSEDQLFELIVCAAVGQASRQYENGLKALEEVVKEGGQHAS</sequence>
<dbReference type="InterPro" id="IPR029032">
    <property type="entry name" value="AhpD-like"/>
</dbReference>
<accession>A0ABS3YB32</accession>
<name>A0ABS3YB32_9BACT</name>
<reference evidence="2" key="1">
    <citation type="submission" date="2021-03" db="EMBL/GenBank/DDBJ databases">
        <title>Assistant Professor.</title>
        <authorList>
            <person name="Huq M.A."/>
        </authorList>
    </citation>
    <scope>NUCLEOTIDE SEQUENCE [LARGE SCALE GENOMIC DNA]</scope>
    <source>
        <strain evidence="2">MAH-28</strain>
    </source>
</reference>
<gene>
    <name evidence="1" type="ORF">J7I43_04925</name>
</gene>
<evidence type="ECO:0008006" key="3">
    <source>
        <dbReference type="Google" id="ProtNLM"/>
    </source>
</evidence>
<protein>
    <recommendedName>
        <fullName evidence="3">Carboxymuconolactone decarboxylase family protein</fullName>
    </recommendedName>
</protein>